<dbReference type="AlphaFoldDB" id="A0A0G3WFB0"/>
<evidence type="ECO:0000313" key="2">
    <source>
        <dbReference type="Proteomes" id="UP000035704"/>
    </source>
</evidence>
<organism evidence="1 2">
    <name type="scientific">Clostridium aceticum</name>
    <dbReference type="NCBI Taxonomy" id="84022"/>
    <lineage>
        <taxon>Bacteria</taxon>
        <taxon>Bacillati</taxon>
        <taxon>Bacillota</taxon>
        <taxon>Clostridia</taxon>
        <taxon>Eubacteriales</taxon>
        <taxon>Clostridiaceae</taxon>
        <taxon>Clostridium</taxon>
    </lineage>
</organism>
<reference evidence="1 2" key="1">
    <citation type="submission" date="2014-10" db="EMBL/GenBank/DDBJ databases">
        <title>Genome sequence of Clostridium aceticum DSM 1496.</title>
        <authorList>
            <person name="Poehlein A."/>
            <person name="Schiel-Bengelsdorf B."/>
            <person name="Gottschalk G."/>
            <person name="Duerre P."/>
            <person name="Daniel R."/>
        </authorList>
    </citation>
    <scope>NUCLEOTIDE SEQUENCE [LARGE SCALE GENOMIC DNA]</scope>
    <source>
        <strain evidence="1 2">DSM 1496</strain>
    </source>
</reference>
<dbReference type="PATRIC" id="fig|84022.6.peg.3240"/>
<dbReference type="RefSeq" id="WP_052661523.1">
    <property type="nucleotide sequence ID" value="NZ_CP009687.1"/>
</dbReference>
<keyword evidence="2" id="KW-1185">Reference proteome</keyword>
<name>A0A0G3WFB0_9CLOT</name>
<dbReference type="KEGG" id="cace:CACET_c31680"/>
<proteinExistence type="predicted"/>
<dbReference type="Proteomes" id="UP000035704">
    <property type="component" value="Chromosome"/>
</dbReference>
<evidence type="ECO:0000313" key="1">
    <source>
        <dbReference type="EMBL" id="AKL96612.1"/>
    </source>
</evidence>
<protein>
    <recommendedName>
        <fullName evidence="3">DUF2971 domain-containing protein</fullName>
    </recommendedName>
</protein>
<accession>A0A0G3WFB0</accession>
<sequence length="268" mass="31649">MKNPKYLYHYTSIDTLALILKNRTIRFNKLTNTDDPDESKANDYDKPGRYMFVSCWMDGDEESIPMWNMYSKRSSGIRIKLPFFPFENYNLDNIHVLSLFATNNQYNIPIKHIINDKYIVSPPILCNYIEYTNDKEKLLPTIQKITKETYTFILGDVGIYKRKAWEFQKEYRYRIMVFPAGLKQFDELDANYVNSIANTIQNNILKNVDLPIDYIDLEIHNEAFEKMEITLGPNTTHSDEIIVNLLVKEYNPHAKVEDSELKNKVLFR</sequence>
<dbReference type="STRING" id="84022.CACET_c31680"/>
<dbReference type="OrthoDB" id="1234596at2"/>
<dbReference type="Pfam" id="PF11185">
    <property type="entry name" value="DUF2971"/>
    <property type="match status" value="1"/>
</dbReference>
<dbReference type="InterPro" id="IPR021352">
    <property type="entry name" value="DUF2971"/>
</dbReference>
<dbReference type="EMBL" id="CP009687">
    <property type="protein sequence ID" value="AKL96612.1"/>
    <property type="molecule type" value="Genomic_DNA"/>
</dbReference>
<evidence type="ECO:0008006" key="3">
    <source>
        <dbReference type="Google" id="ProtNLM"/>
    </source>
</evidence>
<gene>
    <name evidence="1" type="ORF">CACET_c31680</name>
</gene>